<reference evidence="3 4" key="1">
    <citation type="journal article" date="2015" name="Nature">
        <title>rRNA introns, odd ribosomes, and small enigmatic genomes across a large radiation of phyla.</title>
        <authorList>
            <person name="Brown C.T."/>
            <person name="Hug L.A."/>
            <person name="Thomas B.C."/>
            <person name="Sharon I."/>
            <person name="Castelle C.J."/>
            <person name="Singh A."/>
            <person name="Wilkins M.J."/>
            <person name="Williams K.H."/>
            <person name="Banfield J.F."/>
        </authorList>
    </citation>
    <scope>NUCLEOTIDE SEQUENCE [LARGE SCALE GENOMIC DNA]</scope>
</reference>
<feature type="transmembrane region" description="Helical" evidence="1">
    <location>
        <begin position="225"/>
        <end position="244"/>
    </location>
</feature>
<gene>
    <name evidence="3" type="ORF">US96_C0005G0005</name>
</gene>
<feature type="transmembrane region" description="Helical" evidence="1">
    <location>
        <begin position="180"/>
        <end position="213"/>
    </location>
</feature>
<dbReference type="AlphaFoldDB" id="A0A0G0KA83"/>
<protein>
    <recommendedName>
        <fullName evidence="2">DUF6311 domain-containing protein</fullName>
    </recommendedName>
</protein>
<dbReference type="Proteomes" id="UP000034181">
    <property type="component" value="Unassembled WGS sequence"/>
</dbReference>
<evidence type="ECO:0000256" key="1">
    <source>
        <dbReference type="SAM" id="Phobius"/>
    </source>
</evidence>
<feature type="domain" description="DUF6311" evidence="2">
    <location>
        <begin position="53"/>
        <end position="403"/>
    </location>
</feature>
<keyword evidence="1" id="KW-0472">Membrane</keyword>
<organism evidence="3 4">
    <name type="scientific">Candidatus Woesebacteria bacterium GW2011_GWB1_38_5b</name>
    <dbReference type="NCBI Taxonomy" id="1618569"/>
    <lineage>
        <taxon>Bacteria</taxon>
        <taxon>Candidatus Woeseibacteriota</taxon>
    </lineage>
</organism>
<name>A0A0G0KA83_9BACT</name>
<evidence type="ECO:0000313" key="4">
    <source>
        <dbReference type="Proteomes" id="UP000034181"/>
    </source>
</evidence>
<evidence type="ECO:0000259" key="2">
    <source>
        <dbReference type="Pfam" id="PF19830"/>
    </source>
</evidence>
<accession>A0A0G0KA83</accession>
<keyword evidence="1" id="KW-1133">Transmembrane helix</keyword>
<dbReference type="Pfam" id="PF19830">
    <property type="entry name" value="DUF6311"/>
    <property type="match status" value="1"/>
</dbReference>
<dbReference type="EMBL" id="LBUZ01000005">
    <property type="protein sequence ID" value="KKQ75732.1"/>
    <property type="molecule type" value="Genomic_DNA"/>
</dbReference>
<feature type="transmembrane region" description="Helical" evidence="1">
    <location>
        <begin position="129"/>
        <end position="146"/>
    </location>
</feature>
<proteinExistence type="predicted"/>
<feature type="transmembrane region" description="Helical" evidence="1">
    <location>
        <begin position="294"/>
        <end position="315"/>
    </location>
</feature>
<sequence length="556" mass="64305">MIKNGKFKHVLFLIAFLITFGVIFRDLLINISTNFPDWRDYPYLTWIINENIYHLRSLDFSNLFNLNVFYPHTNTLFLSDTLITQSLIGLPFSFFTKNPVLIFNLVFFLTFLLNYIAAYILFNKLLKNSLLSFIGGLAIVFSPFFYTQMGHFQMQNYWPFIFILYFLFKTDKKKFSFNEVLIGLLVATQFLASVYLAFFSIISIFIFFLVKIYKGQNYKVAVSKFSIIILTFLLLDGIFIKGYMDAKKSFEIKRGVGEYLTYSAKISDYFFPRQNGLFYQNSLVAKWQSYNKHFVGETASFPGFILTILGILGLIKFGKSKEHISFNFSTDTPSLFFLCLMIIGFIFSLGYPYIPFAKYVPFFDTIRGVSRWSFLLYVGIAFFAVFYISKIKSKWLFTAALVLLITDVLPAKFITYKDSYLEKNDETLRTICTAKKTVLFELPVTHFDAGDNIAKGLSYIAKRELASVYNSCHLVNGYSGYDLPNLFNFKDQVYAAINSADPKLLYNVVKGRGVNVVKVNTEYLNETSLENYNKIYSKFSKLEGVREIGNNLFLIE</sequence>
<dbReference type="InterPro" id="IPR046278">
    <property type="entry name" value="DUF6311"/>
</dbReference>
<feature type="transmembrane region" description="Helical" evidence="1">
    <location>
        <begin position="335"/>
        <end position="357"/>
    </location>
</feature>
<feature type="transmembrane region" description="Helical" evidence="1">
    <location>
        <begin position="369"/>
        <end position="389"/>
    </location>
</feature>
<evidence type="ECO:0000313" key="3">
    <source>
        <dbReference type="EMBL" id="KKQ75732.1"/>
    </source>
</evidence>
<keyword evidence="1" id="KW-0812">Transmembrane</keyword>
<comment type="caution">
    <text evidence="3">The sequence shown here is derived from an EMBL/GenBank/DDBJ whole genome shotgun (WGS) entry which is preliminary data.</text>
</comment>
<feature type="transmembrane region" description="Helical" evidence="1">
    <location>
        <begin position="100"/>
        <end position="122"/>
    </location>
</feature>